<dbReference type="KEGG" id="vg:77924763"/>
<reference evidence="1 2" key="1">
    <citation type="submission" date="2019-06" db="EMBL/GenBank/DDBJ databases">
        <authorList>
            <person name="Burns M.A."/>
            <person name="Hill G.C."/>
            <person name="Wesley B.E."/>
            <person name="Womack T.V."/>
            <person name="Krukonis G.P."/>
            <person name="Delesalle V.A."/>
            <person name="Garlena R.A."/>
            <person name="Russell D.A."/>
            <person name="Pope W.H."/>
            <person name="Jacobs-Sera D."/>
            <person name="Hatfull G.F."/>
        </authorList>
    </citation>
    <scope>NUCLEOTIDE SEQUENCE [LARGE SCALE GENOMIC DNA]</scope>
</reference>
<name>A0A514U1C5_9CAUD</name>
<accession>A0A514U1C5</accession>
<keyword evidence="2" id="KW-1185">Reference proteome</keyword>
<evidence type="ECO:0000313" key="1">
    <source>
        <dbReference type="EMBL" id="QDK02719.1"/>
    </source>
</evidence>
<organism evidence="1 2">
    <name type="scientific">Gordonia phage Phendrix</name>
    <dbReference type="NCBI Taxonomy" id="2593335"/>
    <lineage>
        <taxon>Viruses</taxon>
        <taxon>Duplodnaviria</taxon>
        <taxon>Heunggongvirae</taxon>
        <taxon>Uroviricota</taxon>
        <taxon>Caudoviricetes</taxon>
        <taxon>Godonkavirus</taxon>
        <taxon>Godonkavirus phendrix</taxon>
    </lineage>
</organism>
<dbReference type="Proteomes" id="UP000319596">
    <property type="component" value="Segment"/>
</dbReference>
<sequence>MSKHSFQDMFPTYDNRVVYMSLSGHWARWKLHTEGWVRDIPVFANTSDGPVRHRRLLSERGGGRPVRVYKSHQWHNGKKVPYKWRFTCDLCTYVGMSWSWQREDGSGALQQANDHMYYAHMHPEATR</sequence>
<dbReference type="GeneID" id="77924763"/>
<dbReference type="EMBL" id="MN096369">
    <property type="protein sequence ID" value="QDK02719.1"/>
    <property type="molecule type" value="Genomic_DNA"/>
</dbReference>
<protein>
    <submittedName>
        <fullName evidence="1">Uncharacterized protein</fullName>
    </submittedName>
</protein>
<evidence type="ECO:0000313" key="2">
    <source>
        <dbReference type="Proteomes" id="UP000319596"/>
    </source>
</evidence>
<dbReference type="RefSeq" id="YP_010649217.1">
    <property type="nucleotide sequence ID" value="NC_070764.1"/>
</dbReference>
<gene>
    <name evidence="1" type="primary">203</name>
    <name evidence="1" type="ORF">SEA_PHENDRIX_203</name>
</gene>
<proteinExistence type="predicted"/>